<keyword evidence="2" id="KW-1015">Disulfide bond</keyword>
<dbReference type="InterPro" id="IPR051622">
    <property type="entry name" value="R-tyr_protein_phosphatases"/>
</dbReference>
<dbReference type="Gene3D" id="2.60.40.10">
    <property type="entry name" value="Immunoglobulins"/>
    <property type="match status" value="1"/>
</dbReference>
<evidence type="ECO:0000313" key="5">
    <source>
        <dbReference type="Proteomes" id="UP000543287"/>
    </source>
</evidence>
<dbReference type="CDD" id="cd00063">
    <property type="entry name" value="FN3"/>
    <property type="match status" value="1"/>
</dbReference>
<dbReference type="InterPro" id="IPR013783">
    <property type="entry name" value="Ig-like_fold"/>
</dbReference>
<reference evidence="4 5" key="1">
    <citation type="submission" date="2019-09" db="EMBL/GenBank/DDBJ databases">
        <title>Bird 10,000 Genomes (B10K) Project - Family phase.</title>
        <authorList>
            <person name="Zhang G."/>
        </authorList>
    </citation>
    <scope>NUCLEOTIDE SEQUENCE [LARGE SCALE GENOMIC DNA]</scope>
    <source>
        <strain evidence="4">B10K-LSUMZ-23963</strain>
        <tissue evidence="4">Muscle</tissue>
    </source>
</reference>
<dbReference type="PANTHER" id="PTHR24051:SF6">
    <property type="entry name" value="FIBRONECTIN TYPE-III DOMAIN-CONTAINING PROTEIN-RELATED"/>
    <property type="match status" value="1"/>
</dbReference>
<dbReference type="AlphaFoldDB" id="A0A7K9BDJ4"/>
<dbReference type="InterPro" id="IPR036116">
    <property type="entry name" value="FN3_sf"/>
</dbReference>
<accession>A0A7K9BDJ4</accession>
<evidence type="ECO:0000256" key="1">
    <source>
        <dbReference type="ARBA" id="ARBA00022737"/>
    </source>
</evidence>
<feature type="non-terminal residue" evidence="4">
    <location>
        <position position="1"/>
    </location>
</feature>
<protein>
    <submittedName>
        <fullName evidence="4">PTPRU phosphatase</fullName>
    </submittedName>
</protein>
<dbReference type="SUPFAM" id="SSF49265">
    <property type="entry name" value="Fibronectin type III"/>
    <property type="match status" value="1"/>
</dbReference>
<dbReference type="EMBL" id="VWZH01000316">
    <property type="protein sequence ID" value="NXG37922.1"/>
    <property type="molecule type" value="Genomic_DNA"/>
</dbReference>
<proteinExistence type="predicted"/>
<dbReference type="SMART" id="SM00060">
    <property type="entry name" value="FN3"/>
    <property type="match status" value="1"/>
</dbReference>
<keyword evidence="1" id="KW-0677">Repeat</keyword>
<gene>
    <name evidence="4" type="primary">Ptpru_1</name>
    <name evidence="4" type="ORF">DRONOV_R05247</name>
</gene>
<organism evidence="4 5">
    <name type="scientific">Dromaius novaehollandiae</name>
    <name type="common">Emu</name>
    <dbReference type="NCBI Taxonomy" id="8790"/>
    <lineage>
        <taxon>Eukaryota</taxon>
        <taxon>Metazoa</taxon>
        <taxon>Chordata</taxon>
        <taxon>Craniata</taxon>
        <taxon>Vertebrata</taxon>
        <taxon>Euteleostomi</taxon>
        <taxon>Archelosauria</taxon>
        <taxon>Archosauria</taxon>
        <taxon>Dinosauria</taxon>
        <taxon>Saurischia</taxon>
        <taxon>Theropoda</taxon>
        <taxon>Coelurosauria</taxon>
        <taxon>Aves</taxon>
        <taxon>Palaeognathae</taxon>
        <taxon>Casuariiformes</taxon>
        <taxon>Dromaiidae</taxon>
        <taxon>Dromaius</taxon>
    </lineage>
</organism>
<dbReference type="Pfam" id="PF00041">
    <property type="entry name" value="fn3"/>
    <property type="match status" value="1"/>
</dbReference>
<comment type="caution">
    <text evidence="4">The sequence shown here is derived from an EMBL/GenBank/DDBJ whole genome shotgun (WGS) entry which is preliminary data.</text>
</comment>
<evidence type="ECO:0000313" key="4">
    <source>
        <dbReference type="EMBL" id="NXG37922.1"/>
    </source>
</evidence>
<evidence type="ECO:0000256" key="2">
    <source>
        <dbReference type="ARBA" id="ARBA00023157"/>
    </source>
</evidence>
<evidence type="ECO:0000259" key="3">
    <source>
        <dbReference type="PROSITE" id="PS50853"/>
    </source>
</evidence>
<name>A0A7K9BDJ4_DRONO</name>
<dbReference type="InterPro" id="IPR003961">
    <property type="entry name" value="FN3_dom"/>
</dbReference>
<sequence length="395" mass="43238">EMCQRPRWDQRLQLAPDHTTYKKNEEVMLSCPEGLHPSFSQVKCASEVQSISHGKPVYREVWMGSNGTGGWIRIRSNVECVELLQVVPGTSEVSATSIKLNWTCRFPDACQHMRAMCRLAGPSSPPCEAKEVTGEEMLQGQKGTFTCPPLQPFTVYSVTISLPPSTVLFTWQFQTEETVPDKPENLSLDPSTGLLRWKALPSCKGQILGYQLSITARSAHEAGFLEIERLRVNSSVTEYTLPDHRPGRTYVVTVQGLTAAGAGAVSRQEFLSSGLETSAPLNVSSCGARDISPSQGTVVLPLRPITQPHGAVREHQLIVAVTQDTATVAGVCSGELQPFDASLQHRAYVAAVLNLTAPTDFVLGDGTRQHGYYNAPLQPDGNYTVLLRLVHRQQQ</sequence>
<dbReference type="PROSITE" id="PS50853">
    <property type="entry name" value="FN3"/>
    <property type="match status" value="1"/>
</dbReference>
<dbReference type="PANTHER" id="PTHR24051">
    <property type="entry name" value="SUSHI DOMAIN-CONTAINING PROTEIN 1"/>
    <property type="match status" value="1"/>
</dbReference>
<dbReference type="Proteomes" id="UP000543287">
    <property type="component" value="Unassembled WGS sequence"/>
</dbReference>
<feature type="non-terminal residue" evidence="4">
    <location>
        <position position="395"/>
    </location>
</feature>
<feature type="domain" description="Fibronectin type-III" evidence="3">
    <location>
        <begin position="179"/>
        <end position="276"/>
    </location>
</feature>